<protein>
    <submittedName>
        <fullName evidence="1">Uncharacterized protein</fullName>
    </submittedName>
</protein>
<organism evidence="1 2">
    <name type="scientific">Aromatoleum aromaticum (strain DSM 19018 / LMG 30748 / EbN1)</name>
    <name type="common">Azoarcus sp. (strain EbN1)</name>
    <dbReference type="NCBI Taxonomy" id="76114"/>
    <lineage>
        <taxon>Bacteria</taxon>
        <taxon>Pseudomonadati</taxon>
        <taxon>Pseudomonadota</taxon>
        <taxon>Betaproteobacteria</taxon>
        <taxon>Rhodocyclales</taxon>
        <taxon>Rhodocyclaceae</taxon>
        <taxon>Aromatoleum</taxon>
    </lineage>
</organism>
<dbReference type="EMBL" id="CR555306">
    <property type="protein sequence ID" value="CAI06142.1"/>
    <property type="molecule type" value="Genomic_DNA"/>
</dbReference>
<reference evidence="1 2" key="1">
    <citation type="journal article" date="2005" name="Arch. Microbiol.">
        <title>The genome sequence of an anaerobic aromatic-degrading denitrifying bacterium, strain EbN1.</title>
        <authorList>
            <person name="Rabus R."/>
            <person name="Kube M."/>
            <person name="Heider J."/>
            <person name="Beck A."/>
            <person name="Heitmann K."/>
            <person name="Widdel F."/>
            <person name="Reinhardt R."/>
        </authorList>
    </citation>
    <scope>NUCLEOTIDE SEQUENCE [LARGE SCALE GENOMIC DNA]</scope>
    <source>
        <strain evidence="1 2">EbN1</strain>
    </source>
</reference>
<sequence>MVGSGWEELLRCRNPNYTESNAHRDPIVWVKRRPYADMMYRAFRRDYRVDEPGVGESQ</sequence>
<dbReference type="HOGENOM" id="CLU_2969267_0_0_4"/>
<dbReference type="Proteomes" id="UP000006552">
    <property type="component" value="Chromosome"/>
</dbReference>
<accession>Q5P967</accession>
<name>Q5P967_AROAE</name>
<proteinExistence type="predicted"/>
<dbReference type="STRING" id="76114.ebA41"/>
<evidence type="ECO:0000313" key="2">
    <source>
        <dbReference type="Proteomes" id="UP000006552"/>
    </source>
</evidence>
<evidence type="ECO:0000313" key="1">
    <source>
        <dbReference type="EMBL" id="CAI06142.1"/>
    </source>
</evidence>
<dbReference type="KEGG" id="eba:ebA41"/>
<dbReference type="AlphaFoldDB" id="Q5P967"/>
<keyword evidence="2" id="KW-1185">Reference proteome</keyword>
<gene>
    <name evidence="1" type="ORF">ebA41</name>
</gene>